<gene>
    <name evidence="2" type="ORF">E2636_05155</name>
</gene>
<accession>A0A4V1AMV1</accession>
<dbReference type="InterPro" id="IPR024760">
    <property type="entry name" value="HTH_dom_conjug_TS-like"/>
</dbReference>
<keyword evidence="3" id="KW-1185">Reference proteome</keyword>
<protein>
    <recommendedName>
        <fullName evidence="1">Helix-turn-helix conjugative transposon-like domain-containing protein</fullName>
    </recommendedName>
</protein>
<organism evidence="2 3">
    <name type="scientific">Paenisporosarcina antarctica</name>
    <dbReference type="NCBI Taxonomy" id="417367"/>
    <lineage>
        <taxon>Bacteria</taxon>
        <taxon>Bacillati</taxon>
        <taxon>Bacillota</taxon>
        <taxon>Bacilli</taxon>
        <taxon>Bacillales</taxon>
        <taxon>Caryophanaceae</taxon>
        <taxon>Paenisporosarcina</taxon>
    </lineage>
</organism>
<dbReference type="Proteomes" id="UP000294292">
    <property type="component" value="Chromosome"/>
</dbReference>
<dbReference type="KEGG" id="panc:E2636_05155"/>
<evidence type="ECO:0000313" key="3">
    <source>
        <dbReference type="Proteomes" id="UP000294292"/>
    </source>
</evidence>
<feature type="domain" description="Helix-turn-helix conjugative transposon-like" evidence="1">
    <location>
        <begin position="13"/>
        <end position="61"/>
    </location>
</feature>
<reference evidence="2 3" key="1">
    <citation type="submission" date="2019-03" db="EMBL/GenBank/DDBJ databases">
        <title>Complete genome sequence of Paenisporosarcina antarctica CGMCC 1.6503T.</title>
        <authorList>
            <person name="Rong J.-C."/>
            <person name="Chi N.-Y."/>
            <person name="Zhang Q.-F."/>
        </authorList>
    </citation>
    <scope>NUCLEOTIDE SEQUENCE [LARGE SCALE GENOMIC DNA]</scope>
    <source>
        <strain evidence="2 3">CGMCC 1.6503</strain>
    </source>
</reference>
<dbReference type="OrthoDB" id="2453202at2"/>
<sequence length="90" mass="10710">MNRSLFTLVKQSRTDNNSLKIVIDLFSPKIHRSLQQTKKQFREDLSQELKIKIVDCTRNYDVDKIPGYFQMLDLLERKGMQNYDEGDKEL</sequence>
<dbReference type="EMBL" id="CP038015">
    <property type="protein sequence ID" value="QBP40555.1"/>
    <property type="molecule type" value="Genomic_DNA"/>
</dbReference>
<evidence type="ECO:0000313" key="2">
    <source>
        <dbReference type="EMBL" id="QBP40555.1"/>
    </source>
</evidence>
<name>A0A4V1AMV1_9BACL</name>
<dbReference type="RefSeq" id="WP_134209262.1">
    <property type="nucleotide sequence ID" value="NZ_CP038015.1"/>
</dbReference>
<evidence type="ECO:0000259" key="1">
    <source>
        <dbReference type="Pfam" id="PF12645"/>
    </source>
</evidence>
<proteinExistence type="predicted"/>
<dbReference type="Pfam" id="PF12645">
    <property type="entry name" value="HTH_16"/>
    <property type="match status" value="1"/>
</dbReference>
<dbReference type="AlphaFoldDB" id="A0A4V1AMV1"/>